<keyword evidence="1" id="KW-1133">Transmembrane helix</keyword>
<reference evidence="2 3" key="1">
    <citation type="submission" date="2021-01" db="EMBL/GenBank/DDBJ databases">
        <title>Draft Genome Sequence and Polyhydroxyalkanoate Biosynthetic Potential of Jeongeupia naejangsanensis Type Strain DSM 24253.</title>
        <authorList>
            <person name="Turrini P."/>
            <person name="Artuso I."/>
            <person name="Lugli G.A."/>
            <person name="Frangipani E."/>
            <person name="Ventura M."/>
            <person name="Visca P."/>
        </authorList>
    </citation>
    <scope>NUCLEOTIDE SEQUENCE [LARGE SCALE GENOMIC DNA]</scope>
    <source>
        <strain evidence="2 3">DSM 24253</strain>
    </source>
</reference>
<sequence>MNDPQDRFSLDTIDRERAKLDAAIKAAHEAGKQPSGLAGLTTLPWLIAAVALIYWYFFH</sequence>
<evidence type="ECO:0000313" key="3">
    <source>
        <dbReference type="Proteomes" id="UP000809431"/>
    </source>
</evidence>
<organism evidence="2 3">
    <name type="scientific">Jeongeupia naejangsanensis</name>
    <dbReference type="NCBI Taxonomy" id="613195"/>
    <lineage>
        <taxon>Bacteria</taxon>
        <taxon>Pseudomonadati</taxon>
        <taxon>Pseudomonadota</taxon>
        <taxon>Betaproteobacteria</taxon>
        <taxon>Neisseriales</taxon>
        <taxon>Chitinibacteraceae</taxon>
        <taxon>Jeongeupia</taxon>
    </lineage>
</organism>
<gene>
    <name evidence="2" type="ORF">JMJ54_08860</name>
</gene>
<protein>
    <submittedName>
        <fullName evidence="2">Uncharacterized protein</fullName>
    </submittedName>
</protein>
<accession>A0ABS2BKG4</accession>
<proteinExistence type="predicted"/>
<dbReference type="RefSeq" id="WP_203537908.1">
    <property type="nucleotide sequence ID" value="NZ_JAESND010000003.1"/>
</dbReference>
<name>A0ABS2BKG4_9NEIS</name>
<dbReference type="Proteomes" id="UP000809431">
    <property type="component" value="Unassembled WGS sequence"/>
</dbReference>
<keyword evidence="3" id="KW-1185">Reference proteome</keyword>
<feature type="transmembrane region" description="Helical" evidence="1">
    <location>
        <begin position="37"/>
        <end position="57"/>
    </location>
</feature>
<evidence type="ECO:0000256" key="1">
    <source>
        <dbReference type="SAM" id="Phobius"/>
    </source>
</evidence>
<dbReference type="EMBL" id="JAESND010000003">
    <property type="protein sequence ID" value="MBM3115940.1"/>
    <property type="molecule type" value="Genomic_DNA"/>
</dbReference>
<keyword evidence="1" id="KW-0472">Membrane</keyword>
<keyword evidence="1" id="KW-0812">Transmembrane</keyword>
<evidence type="ECO:0000313" key="2">
    <source>
        <dbReference type="EMBL" id="MBM3115940.1"/>
    </source>
</evidence>
<comment type="caution">
    <text evidence="2">The sequence shown here is derived from an EMBL/GenBank/DDBJ whole genome shotgun (WGS) entry which is preliminary data.</text>
</comment>